<dbReference type="InterPro" id="IPR013216">
    <property type="entry name" value="Methyltransf_11"/>
</dbReference>
<accession>A0A8H6WPW5</accession>
<keyword evidence="3" id="KW-1185">Reference proteome</keyword>
<protein>
    <submittedName>
        <fullName evidence="2">S-adenosyl-L-methionine-dependent methyltransferase</fullName>
    </submittedName>
</protein>
<dbReference type="GO" id="GO:0032259">
    <property type="term" value="P:methylation"/>
    <property type="evidence" value="ECO:0007669"/>
    <property type="project" value="UniProtKB-KW"/>
</dbReference>
<dbReference type="Gene3D" id="3.40.50.150">
    <property type="entry name" value="Vaccinia Virus protein VP39"/>
    <property type="match status" value="1"/>
</dbReference>
<gene>
    <name evidence="2" type="ORF">MVEN_02636500</name>
</gene>
<keyword evidence="2" id="KW-0489">Methyltransferase</keyword>
<dbReference type="OrthoDB" id="10027013at2759"/>
<dbReference type="PANTHER" id="PTHR44942">
    <property type="entry name" value="METHYLTRANSF_11 DOMAIN-CONTAINING PROTEIN"/>
    <property type="match status" value="1"/>
</dbReference>
<proteinExistence type="predicted"/>
<reference evidence="2" key="1">
    <citation type="submission" date="2020-05" db="EMBL/GenBank/DDBJ databases">
        <title>Mycena genomes resolve the evolution of fungal bioluminescence.</title>
        <authorList>
            <person name="Tsai I.J."/>
        </authorList>
    </citation>
    <scope>NUCLEOTIDE SEQUENCE</scope>
    <source>
        <strain evidence="2">CCC161011</strain>
    </source>
</reference>
<sequence>MDPSTAAQPLDPTFRSYTAPQAAAYAAGRGSYSPALYEYILSQHKNNGGQSDLLDVGCGTGSVARDLGRFFDRAMGVDPGEKMIDTARGIGGKTRSGGEVEYRVCGAEDIDKVEQIAEGSVDLVVAAMAAHWFDMSKFWAAAARVLKPGGSVQQILSHLEDATLAPYVLEPNRMSRSLYAKLPLPWTCEPPIARFDQSSFIRREWDVDGVLTNGQDFFAGGGETTLADLGSALGTASMVTRWREANPGLASGEKDCVKMAMQELREVLGVDKGSEQEIRLKTGSSTVVLFLRKQV</sequence>
<dbReference type="SUPFAM" id="SSF53335">
    <property type="entry name" value="S-adenosyl-L-methionine-dependent methyltransferases"/>
    <property type="match status" value="1"/>
</dbReference>
<dbReference type="AlphaFoldDB" id="A0A8H6WPW5"/>
<feature type="domain" description="Methyltransferase type 11" evidence="1">
    <location>
        <begin position="54"/>
        <end position="151"/>
    </location>
</feature>
<dbReference type="Pfam" id="PF08241">
    <property type="entry name" value="Methyltransf_11"/>
    <property type="match status" value="1"/>
</dbReference>
<dbReference type="InterPro" id="IPR051052">
    <property type="entry name" value="Diverse_substrate_MTase"/>
</dbReference>
<dbReference type="Proteomes" id="UP000620124">
    <property type="component" value="Unassembled WGS sequence"/>
</dbReference>
<organism evidence="2 3">
    <name type="scientific">Mycena venus</name>
    <dbReference type="NCBI Taxonomy" id="2733690"/>
    <lineage>
        <taxon>Eukaryota</taxon>
        <taxon>Fungi</taxon>
        <taxon>Dikarya</taxon>
        <taxon>Basidiomycota</taxon>
        <taxon>Agaricomycotina</taxon>
        <taxon>Agaricomycetes</taxon>
        <taxon>Agaricomycetidae</taxon>
        <taxon>Agaricales</taxon>
        <taxon>Marasmiineae</taxon>
        <taxon>Mycenaceae</taxon>
        <taxon>Mycena</taxon>
    </lineage>
</organism>
<evidence type="ECO:0000313" key="2">
    <source>
        <dbReference type="EMBL" id="KAF7325291.1"/>
    </source>
</evidence>
<keyword evidence="2" id="KW-0808">Transferase</keyword>
<name>A0A8H6WPW5_9AGAR</name>
<dbReference type="GO" id="GO:0008757">
    <property type="term" value="F:S-adenosylmethionine-dependent methyltransferase activity"/>
    <property type="evidence" value="ECO:0007669"/>
    <property type="project" value="InterPro"/>
</dbReference>
<evidence type="ECO:0000313" key="3">
    <source>
        <dbReference type="Proteomes" id="UP000620124"/>
    </source>
</evidence>
<evidence type="ECO:0000259" key="1">
    <source>
        <dbReference type="Pfam" id="PF08241"/>
    </source>
</evidence>
<comment type="caution">
    <text evidence="2">The sequence shown here is derived from an EMBL/GenBank/DDBJ whole genome shotgun (WGS) entry which is preliminary data.</text>
</comment>
<dbReference type="InterPro" id="IPR029063">
    <property type="entry name" value="SAM-dependent_MTases_sf"/>
</dbReference>
<dbReference type="CDD" id="cd02440">
    <property type="entry name" value="AdoMet_MTases"/>
    <property type="match status" value="1"/>
</dbReference>
<dbReference type="EMBL" id="JACAZI010000054">
    <property type="protein sequence ID" value="KAF7325291.1"/>
    <property type="molecule type" value="Genomic_DNA"/>
</dbReference>
<dbReference type="PANTHER" id="PTHR44942:SF10">
    <property type="entry name" value="METHYLTRANSFERASE TYPE 11 DOMAIN-CONTAINING PROTEIN"/>
    <property type="match status" value="1"/>
</dbReference>